<proteinExistence type="predicted"/>
<reference evidence="2 3" key="1">
    <citation type="submission" date="2018-11" db="EMBL/GenBank/DDBJ databases">
        <authorList>
            <person name="Mardanov A.V."/>
            <person name="Ravin N.V."/>
            <person name="Dedysh S.N."/>
        </authorList>
    </citation>
    <scope>NUCLEOTIDE SEQUENCE [LARGE SCALE GENOMIC DNA]</scope>
    <source>
        <strain evidence="2 3">AF10</strain>
    </source>
</reference>
<keyword evidence="3" id="KW-1185">Reference proteome</keyword>
<evidence type="ECO:0000313" key="2">
    <source>
        <dbReference type="EMBL" id="RXH58165.1"/>
    </source>
</evidence>
<comment type="caution">
    <text evidence="2">The sequence shown here is derived from an EMBL/GenBank/DDBJ whole genome shotgun (WGS) entry which is preliminary data.</text>
</comment>
<gene>
    <name evidence="2" type="ORF">GRAN_1475</name>
</gene>
<feature type="domain" description="Tn3 transposase DDE" evidence="1">
    <location>
        <begin position="1"/>
        <end position="206"/>
    </location>
</feature>
<dbReference type="EMBL" id="RDSM01000001">
    <property type="protein sequence ID" value="RXH58165.1"/>
    <property type="molecule type" value="Genomic_DNA"/>
</dbReference>
<dbReference type="InterPro" id="IPR002513">
    <property type="entry name" value="Tn3_Tnp_DDE_dom"/>
</dbReference>
<dbReference type="Proteomes" id="UP000289437">
    <property type="component" value="Unassembled WGS sequence"/>
</dbReference>
<name>A0A4Q0T385_9BACT</name>
<dbReference type="Pfam" id="PF01526">
    <property type="entry name" value="DDE_Tnp_Tn3"/>
    <property type="match status" value="1"/>
</dbReference>
<reference evidence="3" key="2">
    <citation type="submission" date="2019-02" db="EMBL/GenBank/DDBJ databases">
        <title>Granulicella sibirica sp. nov., a psychrotolerant acidobacterium isolated from an organic soil layer in forested tundra, West Siberia.</title>
        <authorList>
            <person name="Oshkin I.Y."/>
            <person name="Kulichevskaya I.S."/>
            <person name="Rijpstra W.I.C."/>
            <person name="Sinninghe Damste J.S."/>
            <person name="Rakitin A.L."/>
            <person name="Ravin N.V."/>
            <person name="Dedysh S.N."/>
        </authorList>
    </citation>
    <scope>NUCLEOTIDE SEQUENCE [LARGE SCALE GENOMIC DNA]</scope>
    <source>
        <strain evidence="3">AF10</strain>
    </source>
</reference>
<dbReference type="AlphaFoldDB" id="A0A4Q0T385"/>
<organism evidence="2 3">
    <name type="scientific">Granulicella sibirica</name>
    <dbReference type="NCBI Taxonomy" id="2479048"/>
    <lineage>
        <taxon>Bacteria</taxon>
        <taxon>Pseudomonadati</taxon>
        <taxon>Acidobacteriota</taxon>
        <taxon>Terriglobia</taxon>
        <taxon>Terriglobales</taxon>
        <taxon>Acidobacteriaceae</taxon>
        <taxon>Granulicella</taxon>
    </lineage>
</organism>
<protein>
    <submittedName>
        <fullName evidence="2">Mobile element protein</fullName>
    </submittedName>
</protein>
<accession>A0A4Q0T385</accession>
<evidence type="ECO:0000259" key="1">
    <source>
        <dbReference type="Pfam" id="PF01526"/>
    </source>
</evidence>
<sequence length="239" mass="27247">MAFAFCRLLGFELLPRLKAIATQRLYRPDDSTEYPGLAPVLSRTINWELIAQQYDQMVKYATALKLGTADTGDILRRFRRANVQHPVYKALAELGKATKTIFLCRYLHSLELRREIHEGLNVIENWNNVNDFIFFGKGGERATNRIDDQEIGMLCLHLIQLSLVYINTLMIQQVLAETAWSGRLNTDDRRGITPMTHSHINPYGSFRLDLTTRLPLDPPRFGPQSVGAQLLLGYDQLTG</sequence>
<dbReference type="GO" id="GO:0004803">
    <property type="term" value="F:transposase activity"/>
    <property type="evidence" value="ECO:0007669"/>
    <property type="project" value="InterPro"/>
</dbReference>
<dbReference type="GO" id="GO:0006313">
    <property type="term" value="P:DNA transposition"/>
    <property type="evidence" value="ECO:0007669"/>
    <property type="project" value="InterPro"/>
</dbReference>
<evidence type="ECO:0000313" key="3">
    <source>
        <dbReference type="Proteomes" id="UP000289437"/>
    </source>
</evidence>